<proteinExistence type="predicted"/>
<dbReference type="Proteomes" id="UP000199087">
    <property type="component" value="Unassembled WGS sequence"/>
</dbReference>
<dbReference type="InterPro" id="IPR020591">
    <property type="entry name" value="Chromosome_initiator_DnaA-like"/>
</dbReference>
<dbReference type="InterPro" id="IPR002611">
    <property type="entry name" value="IstB_ATP-bd"/>
</dbReference>
<dbReference type="STRING" id="1499688.BN000_00219"/>
<dbReference type="PANTHER" id="PTHR30050">
    <property type="entry name" value="CHROMOSOMAL REPLICATION INITIATOR PROTEIN DNAA"/>
    <property type="match status" value="1"/>
</dbReference>
<dbReference type="InterPro" id="IPR027417">
    <property type="entry name" value="P-loop_NTPase"/>
</dbReference>
<reference evidence="3" key="1">
    <citation type="submission" date="2015-05" db="EMBL/GenBank/DDBJ databases">
        <authorList>
            <person name="Urmite Genomes"/>
        </authorList>
    </citation>
    <scope>NUCLEOTIDE SEQUENCE [LARGE SCALE GENOMIC DNA]</scope>
    <source>
        <strain evidence="3">LF1</strain>
    </source>
</reference>
<sequence>MENLLFNIRPDLKGKTDEVKIKKFKCSQCGEMTIDGWEYRIGEIVECLTAAQRCNGCGTKELSHQVTEELFQKRIDALISNWYFISEKETAGFKNYNSISKCTTEAKQKAINYTQAFSQNSLNDEKNLLIMGSTGTGKTHISKAIARTLKARGIKVGFITSVDLFNKFKATFDSGSSERIFVEMKKLDLLIIDDIGVETTKIDDVNWSVRTWKEILDARLGQANVWTTNLDEENLSKVVGQRAFSRMYEGTRFIDLFTDDYRKTKTVK</sequence>
<dbReference type="RefSeq" id="WP_090629708.1">
    <property type="nucleotide sequence ID" value="NZ_CVRB01000001.1"/>
</dbReference>
<evidence type="ECO:0000259" key="1">
    <source>
        <dbReference type="Pfam" id="PF01695"/>
    </source>
</evidence>
<feature type="domain" description="IstB-like ATP-binding" evidence="1">
    <location>
        <begin position="102"/>
        <end position="242"/>
    </location>
</feature>
<dbReference type="PANTHER" id="PTHR30050:SF4">
    <property type="entry name" value="ATP-BINDING PROTEIN RV3427C IN INSERTION SEQUENCE-RELATED"/>
    <property type="match status" value="1"/>
</dbReference>
<name>A0A0U1NRG1_9BACI</name>
<dbReference type="OrthoDB" id="2052561at2"/>
<gene>
    <name evidence="2" type="ORF">BN000_00219</name>
</gene>
<dbReference type="Pfam" id="PF01695">
    <property type="entry name" value="IstB_IS21"/>
    <property type="match status" value="1"/>
</dbReference>
<evidence type="ECO:0000313" key="3">
    <source>
        <dbReference type="Proteomes" id="UP000199087"/>
    </source>
</evidence>
<dbReference type="GO" id="GO:0006260">
    <property type="term" value="P:DNA replication"/>
    <property type="evidence" value="ECO:0007669"/>
    <property type="project" value="TreeGrafter"/>
</dbReference>
<dbReference type="GO" id="GO:0005524">
    <property type="term" value="F:ATP binding"/>
    <property type="evidence" value="ECO:0007669"/>
    <property type="project" value="InterPro"/>
</dbReference>
<evidence type="ECO:0000313" key="2">
    <source>
        <dbReference type="EMBL" id="CRK80338.1"/>
    </source>
</evidence>
<dbReference type="EMBL" id="CVRB01000001">
    <property type="protein sequence ID" value="CRK80338.1"/>
    <property type="molecule type" value="Genomic_DNA"/>
</dbReference>
<dbReference type="SUPFAM" id="SSF52540">
    <property type="entry name" value="P-loop containing nucleoside triphosphate hydrolases"/>
    <property type="match status" value="1"/>
</dbReference>
<keyword evidence="3" id="KW-1185">Reference proteome</keyword>
<dbReference type="AlphaFoldDB" id="A0A0U1NRG1"/>
<organism evidence="2 3">
    <name type="scientific">Neobacillus massiliamazoniensis</name>
    <dbReference type="NCBI Taxonomy" id="1499688"/>
    <lineage>
        <taxon>Bacteria</taxon>
        <taxon>Bacillati</taxon>
        <taxon>Bacillota</taxon>
        <taxon>Bacilli</taxon>
        <taxon>Bacillales</taxon>
        <taxon>Bacillaceae</taxon>
        <taxon>Neobacillus</taxon>
    </lineage>
</organism>
<dbReference type="Gene3D" id="3.40.50.300">
    <property type="entry name" value="P-loop containing nucleotide triphosphate hydrolases"/>
    <property type="match status" value="1"/>
</dbReference>
<accession>A0A0U1NRG1</accession>
<dbReference type="CDD" id="cd00009">
    <property type="entry name" value="AAA"/>
    <property type="match status" value="1"/>
</dbReference>
<protein>
    <submittedName>
        <fullName evidence="2">Phage protein</fullName>
    </submittedName>
</protein>
<dbReference type="PRINTS" id="PR00051">
    <property type="entry name" value="DNAA"/>
</dbReference>